<dbReference type="EMBL" id="MHTM01000010">
    <property type="protein sequence ID" value="OHA62570.1"/>
    <property type="molecule type" value="Genomic_DNA"/>
</dbReference>
<sequence>MSSYKKDFIKAGRQKQRRRYSRVALIWLVLFLILVGEVILLLRAPKFLITTVAVEGASPYEQAKIKEAVELALNEKCPCLIPKASIFLYSKKSLISAISTASSRVNDITITRTGQVLKIVILERKPLALWCQGPRVDKSCFFLDKMGQIIASAPVFSHQVMVEFFSASATAKIYERPLGDLDPVPFLDLTAKLTSLVNSKFKNQSQIDFIEPEEGGDLVLHYLSFSIPSWTLLLNKKMSAETILGNLGATLDSSAFKTDAQNSGQLLYLDARFDKKVFYKFQAME</sequence>
<comment type="caution">
    <text evidence="2">The sequence shown here is derived from an EMBL/GenBank/DDBJ whole genome shotgun (WGS) entry which is preliminary data.</text>
</comment>
<dbReference type="Proteomes" id="UP000177140">
    <property type="component" value="Unassembled WGS sequence"/>
</dbReference>
<proteinExistence type="predicted"/>
<reference evidence="2 3" key="1">
    <citation type="journal article" date="2016" name="Nat. Commun.">
        <title>Thousands of microbial genomes shed light on interconnected biogeochemical processes in an aquifer system.</title>
        <authorList>
            <person name="Anantharaman K."/>
            <person name="Brown C.T."/>
            <person name="Hug L.A."/>
            <person name="Sharon I."/>
            <person name="Castelle C.J."/>
            <person name="Probst A.J."/>
            <person name="Thomas B.C."/>
            <person name="Singh A."/>
            <person name="Wilkins M.J."/>
            <person name="Karaoz U."/>
            <person name="Brodie E.L."/>
            <person name="Williams K.H."/>
            <person name="Hubbard S.S."/>
            <person name="Banfield J.F."/>
        </authorList>
    </citation>
    <scope>NUCLEOTIDE SEQUENCE [LARGE SCALE GENOMIC DNA]</scope>
</reference>
<organism evidence="2 3">
    <name type="scientific">Candidatus Vogelbacteria bacterium RIFOXYD2_FULL_44_9</name>
    <dbReference type="NCBI Taxonomy" id="1802441"/>
    <lineage>
        <taxon>Bacteria</taxon>
        <taxon>Candidatus Vogeliibacteriota</taxon>
    </lineage>
</organism>
<accession>A0A1G2QPN7</accession>
<dbReference type="AlphaFoldDB" id="A0A1G2QPN7"/>
<evidence type="ECO:0008006" key="4">
    <source>
        <dbReference type="Google" id="ProtNLM"/>
    </source>
</evidence>
<keyword evidence="1" id="KW-0812">Transmembrane</keyword>
<name>A0A1G2QPN7_9BACT</name>
<gene>
    <name evidence="2" type="ORF">A2556_01815</name>
</gene>
<feature type="transmembrane region" description="Helical" evidence="1">
    <location>
        <begin position="20"/>
        <end position="42"/>
    </location>
</feature>
<keyword evidence="1" id="KW-0472">Membrane</keyword>
<evidence type="ECO:0000256" key="1">
    <source>
        <dbReference type="SAM" id="Phobius"/>
    </source>
</evidence>
<evidence type="ECO:0000313" key="3">
    <source>
        <dbReference type="Proteomes" id="UP000177140"/>
    </source>
</evidence>
<keyword evidence="1" id="KW-1133">Transmembrane helix</keyword>
<protein>
    <recommendedName>
        <fullName evidence="4">POTRA domain-containing protein</fullName>
    </recommendedName>
</protein>
<evidence type="ECO:0000313" key="2">
    <source>
        <dbReference type="EMBL" id="OHA62570.1"/>
    </source>
</evidence>